<organism evidence="2 3">
    <name type="scientific">Geranomyces variabilis</name>
    <dbReference type="NCBI Taxonomy" id="109894"/>
    <lineage>
        <taxon>Eukaryota</taxon>
        <taxon>Fungi</taxon>
        <taxon>Fungi incertae sedis</taxon>
        <taxon>Chytridiomycota</taxon>
        <taxon>Chytridiomycota incertae sedis</taxon>
        <taxon>Chytridiomycetes</taxon>
        <taxon>Spizellomycetales</taxon>
        <taxon>Powellomycetaceae</taxon>
        <taxon>Geranomyces</taxon>
    </lineage>
</organism>
<evidence type="ECO:0000313" key="2">
    <source>
        <dbReference type="EMBL" id="KAJ3182302.1"/>
    </source>
</evidence>
<dbReference type="Gene3D" id="3.40.630.30">
    <property type="match status" value="1"/>
</dbReference>
<dbReference type="InterPro" id="IPR000182">
    <property type="entry name" value="GNAT_dom"/>
</dbReference>
<evidence type="ECO:0000313" key="3">
    <source>
        <dbReference type="Proteomes" id="UP001212152"/>
    </source>
</evidence>
<gene>
    <name evidence="2" type="ORF">HDU87_008464</name>
</gene>
<dbReference type="EMBL" id="JADGJQ010000009">
    <property type="protein sequence ID" value="KAJ3182302.1"/>
    <property type="molecule type" value="Genomic_DNA"/>
</dbReference>
<proteinExistence type="predicted"/>
<dbReference type="Proteomes" id="UP001212152">
    <property type="component" value="Unassembled WGS sequence"/>
</dbReference>
<comment type="caution">
    <text evidence="2">The sequence shown here is derived from an EMBL/GenBank/DDBJ whole genome shotgun (WGS) entry which is preliminary data.</text>
</comment>
<dbReference type="GO" id="GO:0016747">
    <property type="term" value="F:acyltransferase activity, transferring groups other than amino-acyl groups"/>
    <property type="evidence" value="ECO:0007669"/>
    <property type="project" value="InterPro"/>
</dbReference>
<dbReference type="SUPFAM" id="SSF55729">
    <property type="entry name" value="Acyl-CoA N-acyltransferases (Nat)"/>
    <property type="match status" value="1"/>
</dbReference>
<dbReference type="InterPro" id="IPR016181">
    <property type="entry name" value="Acyl_CoA_acyltransferase"/>
</dbReference>
<dbReference type="Pfam" id="PF13527">
    <property type="entry name" value="Acetyltransf_9"/>
    <property type="match status" value="1"/>
</dbReference>
<feature type="domain" description="N-acetyltransferase" evidence="1">
    <location>
        <begin position="4"/>
        <end position="163"/>
    </location>
</feature>
<dbReference type="CDD" id="cd04301">
    <property type="entry name" value="NAT_SF"/>
    <property type="match status" value="1"/>
</dbReference>
<dbReference type="PROSITE" id="PS51186">
    <property type="entry name" value="GNAT"/>
    <property type="match status" value="1"/>
</dbReference>
<evidence type="ECO:0000259" key="1">
    <source>
        <dbReference type="PROSITE" id="PS51186"/>
    </source>
</evidence>
<name>A0AAD5TNM0_9FUNG</name>
<sequence length="385" mass="41815">MSDYELRALTLPEVPAFLAHCAQTFAPAGAPAALFQDHWHNDPHAQVAGVLIALDPNTTTIVSSVRVYHRSLNLAHHLQIPCGAIGDVATHPAHRGKGLARRLMALADTYMKSCGIPVAALHAAPLAAPLYEACGYVRRPMLMSVLRVAYPQDASTPAWLTWKGPAADLGYERLAALYDCFAPAGTLARDAAYWNMWVARGSRDERAQLVRRAVRGKVDVDGRGRAFEGYAFLDVKSWRLCEWFAGWVAGDDDSPNNKDTTPAATITRLPARLETEVFEYLLAACLHTAEPPIPPPPVDSTGDTFLEFKVPTALLPAMYNESSSFQVKEAPRDDCWMFKSLAPCVAKPKSNSASSAATATTTINTTQNLLAALGPDFGFCRTDAY</sequence>
<accession>A0AAD5TNM0</accession>
<dbReference type="AlphaFoldDB" id="A0AAD5TNM0"/>
<keyword evidence="3" id="KW-1185">Reference proteome</keyword>
<protein>
    <recommendedName>
        <fullName evidence="1">N-acetyltransferase domain-containing protein</fullName>
    </recommendedName>
</protein>
<reference evidence="2" key="1">
    <citation type="submission" date="2020-05" db="EMBL/GenBank/DDBJ databases">
        <title>Phylogenomic resolution of chytrid fungi.</title>
        <authorList>
            <person name="Stajich J.E."/>
            <person name="Amses K."/>
            <person name="Simmons R."/>
            <person name="Seto K."/>
            <person name="Myers J."/>
            <person name="Bonds A."/>
            <person name="Quandt C.A."/>
            <person name="Barry K."/>
            <person name="Liu P."/>
            <person name="Grigoriev I."/>
            <person name="Longcore J.E."/>
            <person name="James T.Y."/>
        </authorList>
    </citation>
    <scope>NUCLEOTIDE SEQUENCE</scope>
    <source>
        <strain evidence="2">JEL0379</strain>
    </source>
</reference>